<organism evidence="1 2">
    <name type="scientific">Ooceraea biroi</name>
    <name type="common">Clonal raider ant</name>
    <name type="synonym">Cerapachys biroi</name>
    <dbReference type="NCBI Taxonomy" id="2015173"/>
    <lineage>
        <taxon>Eukaryota</taxon>
        <taxon>Metazoa</taxon>
        <taxon>Ecdysozoa</taxon>
        <taxon>Arthropoda</taxon>
        <taxon>Hexapoda</taxon>
        <taxon>Insecta</taxon>
        <taxon>Pterygota</taxon>
        <taxon>Neoptera</taxon>
        <taxon>Endopterygota</taxon>
        <taxon>Hymenoptera</taxon>
        <taxon>Apocrita</taxon>
        <taxon>Aculeata</taxon>
        <taxon>Formicoidea</taxon>
        <taxon>Formicidae</taxon>
        <taxon>Dorylinae</taxon>
        <taxon>Ooceraea</taxon>
    </lineage>
</organism>
<name>A0A026WP95_OOCBI</name>
<keyword evidence="2" id="KW-1185">Reference proteome</keyword>
<protein>
    <submittedName>
        <fullName evidence="1">Uncharacterized protein</fullName>
    </submittedName>
</protein>
<evidence type="ECO:0000313" key="2">
    <source>
        <dbReference type="Proteomes" id="UP000053097"/>
    </source>
</evidence>
<proteinExistence type="predicted"/>
<gene>
    <name evidence="1" type="ORF">X777_02770</name>
</gene>
<dbReference type="Proteomes" id="UP000053097">
    <property type="component" value="Unassembled WGS sequence"/>
</dbReference>
<sequence>MKSTAACWPCITFRRPAGAPAFVKRSARIIDAPGTRSDGFRIAAFPHATDIGNDQSGIMAGKLKGQMDAVTPRGTLYEMMSMSVAILAVDSPIWSIGIDAQASTTSAAP</sequence>
<accession>A0A026WP95</accession>
<reference evidence="1 2" key="1">
    <citation type="journal article" date="2014" name="Curr. Biol.">
        <title>The genome of the clonal raider ant Cerapachys biroi.</title>
        <authorList>
            <person name="Oxley P.R."/>
            <person name="Ji L."/>
            <person name="Fetter-Pruneda I."/>
            <person name="McKenzie S.K."/>
            <person name="Li C."/>
            <person name="Hu H."/>
            <person name="Zhang G."/>
            <person name="Kronauer D.J."/>
        </authorList>
    </citation>
    <scope>NUCLEOTIDE SEQUENCE [LARGE SCALE GENOMIC DNA]</scope>
</reference>
<evidence type="ECO:0000313" key="1">
    <source>
        <dbReference type="EMBL" id="EZA56919.1"/>
    </source>
</evidence>
<dbReference type="AlphaFoldDB" id="A0A026WP95"/>
<dbReference type="EMBL" id="KK107154">
    <property type="protein sequence ID" value="EZA56919.1"/>
    <property type="molecule type" value="Genomic_DNA"/>
</dbReference>